<dbReference type="OrthoDB" id="4161186at2759"/>
<dbReference type="STRING" id="2025994.A0A2T3A239"/>
<dbReference type="InterPro" id="IPR046797">
    <property type="entry name" value="PDDEXK_12"/>
</dbReference>
<sequence>MSRVSQRFGIISASRIAEMQADVEQVLFWASELSGTGAEEAAWHSAVYHQLLKLSIYKDGRPRKDLVGFSQCTSAATVPQYRTSDTPTKKVDFCIHIDPEFDLGTQHNAAAARVRALCQTLSQQTINATDCEPLCGRPIAVSLESKKPDAGKSADAQLQIAMWHAAQWRMLELLLERQASAT</sequence>
<organism evidence="2 3">
    <name type="scientific">Coniella lustricola</name>
    <dbReference type="NCBI Taxonomy" id="2025994"/>
    <lineage>
        <taxon>Eukaryota</taxon>
        <taxon>Fungi</taxon>
        <taxon>Dikarya</taxon>
        <taxon>Ascomycota</taxon>
        <taxon>Pezizomycotina</taxon>
        <taxon>Sordariomycetes</taxon>
        <taxon>Sordariomycetidae</taxon>
        <taxon>Diaporthales</taxon>
        <taxon>Schizoparmaceae</taxon>
        <taxon>Coniella</taxon>
    </lineage>
</organism>
<accession>A0A2T3A239</accession>
<evidence type="ECO:0000313" key="2">
    <source>
        <dbReference type="EMBL" id="PSR81477.1"/>
    </source>
</evidence>
<evidence type="ECO:0000313" key="3">
    <source>
        <dbReference type="Proteomes" id="UP000241462"/>
    </source>
</evidence>
<dbReference type="InParanoid" id="A0A2T3A239"/>
<reference evidence="2 3" key="1">
    <citation type="journal article" date="2018" name="Mycol. Prog.">
        <title>Coniella lustricola, a new species from submerged detritus.</title>
        <authorList>
            <person name="Raudabaugh D.B."/>
            <person name="Iturriaga T."/>
            <person name="Carver A."/>
            <person name="Mondo S."/>
            <person name="Pangilinan J."/>
            <person name="Lipzen A."/>
            <person name="He G."/>
            <person name="Amirebrahimi M."/>
            <person name="Grigoriev I.V."/>
            <person name="Miller A.N."/>
        </authorList>
    </citation>
    <scope>NUCLEOTIDE SEQUENCE [LARGE SCALE GENOMIC DNA]</scope>
    <source>
        <strain evidence="2 3">B22-T-1</strain>
    </source>
</reference>
<gene>
    <name evidence="2" type="ORF">BD289DRAFT_484378</name>
</gene>
<dbReference type="Proteomes" id="UP000241462">
    <property type="component" value="Unassembled WGS sequence"/>
</dbReference>
<dbReference type="EMBL" id="KZ678501">
    <property type="protein sequence ID" value="PSR81477.1"/>
    <property type="molecule type" value="Genomic_DNA"/>
</dbReference>
<keyword evidence="3" id="KW-1185">Reference proteome</keyword>
<feature type="domain" description="PD-(D/E)XK nuclease-like" evidence="1">
    <location>
        <begin position="18"/>
        <end position="178"/>
    </location>
</feature>
<dbReference type="Pfam" id="PF20516">
    <property type="entry name" value="PDDEXK_12"/>
    <property type="match status" value="1"/>
</dbReference>
<protein>
    <recommendedName>
        <fullName evidence="1">PD-(D/E)XK nuclease-like domain-containing protein</fullName>
    </recommendedName>
</protein>
<dbReference type="AlphaFoldDB" id="A0A2T3A239"/>
<name>A0A2T3A239_9PEZI</name>
<proteinExistence type="predicted"/>
<evidence type="ECO:0000259" key="1">
    <source>
        <dbReference type="Pfam" id="PF20516"/>
    </source>
</evidence>